<reference evidence="6 7" key="1">
    <citation type="submission" date="2023-09" db="EMBL/GenBank/DDBJ databases">
        <title>Nesidiocoris tenuis whole genome shotgun sequence.</title>
        <authorList>
            <person name="Shibata T."/>
            <person name="Shimoda M."/>
            <person name="Kobayashi T."/>
            <person name="Uehara T."/>
        </authorList>
    </citation>
    <scope>NUCLEOTIDE SEQUENCE [LARGE SCALE GENOMIC DNA]</scope>
    <source>
        <strain evidence="6 7">Japan</strain>
    </source>
</reference>
<dbReference type="PANTHER" id="PTHR46402:SF2">
    <property type="entry name" value="HISTONE-LYSINE N-TRIMETHYLTRANSFERASE SMYD5"/>
    <property type="match status" value="1"/>
</dbReference>
<gene>
    <name evidence="6" type="ORF">NTJ_14731</name>
</gene>
<dbReference type="PANTHER" id="PTHR46402">
    <property type="entry name" value="SET AND MYND DOMAIN-CONTAINING PROTEIN 5"/>
    <property type="match status" value="1"/>
</dbReference>
<sequence>MPGAFELRETGSPKGLGVFATQPFASKEIIFEEKPLVSAQFCWNEAYGYYACHHCMRPMETVVENFRRLSNNGSAVLPYPELCRTDKSKHTACESCRVGYCSERCKQIAEQQYHHMLCQAKLPGLVRLVECWKQIHFPPETVSIMLIARIIAMIEGSEDKQSVLQTLMSFSHETVSDSGVGLVVDEEKLQLVRQMVAETLPINHAKYLVSEEGFNKLFALIGRNGQGVGTSVFSMWVSDVGKKDMSDEEREAVDHFIDVAYAQMDEHVGTFLNCEGSALFKLQRCLNHSCTPNALVTFPHSDHTAVVQALRPIETGEEICISYIDECTLQRSRHSRNKQLQRYYLFECCCNKCMEQIGLPDETSEEESEEEEEDEEMDS</sequence>
<evidence type="ECO:0000313" key="7">
    <source>
        <dbReference type="Proteomes" id="UP001307889"/>
    </source>
</evidence>
<dbReference type="InterPro" id="IPR046341">
    <property type="entry name" value="SET_dom_sf"/>
</dbReference>
<dbReference type="PROSITE" id="PS50280">
    <property type="entry name" value="SET"/>
    <property type="match status" value="1"/>
</dbReference>
<dbReference type="Gene3D" id="2.170.270.10">
    <property type="entry name" value="SET domain"/>
    <property type="match status" value="1"/>
</dbReference>
<keyword evidence="2" id="KW-0808">Transferase</keyword>
<dbReference type="Gene3D" id="6.10.140.2220">
    <property type="match status" value="1"/>
</dbReference>
<dbReference type="Gene3D" id="1.10.220.160">
    <property type="match status" value="1"/>
</dbReference>
<dbReference type="SMART" id="SM00317">
    <property type="entry name" value="SET"/>
    <property type="match status" value="1"/>
</dbReference>
<name>A0ABN7BDZ9_9HEMI</name>
<keyword evidence="3" id="KW-0949">S-adenosyl-L-methionine</keyword>
<evidence type="ECO:0000256" key="1">
    <source>
        <dbReference type="ARBA" id="ARBA00022603"/>
    </source>
</evidence>
<evidence type="ECO:0000256" key="4">
    <source>
        <dbReference type="SAM" id="MobiDB-lite"/>
    </source>
</evidence>
<dbReference type="Pfam" id="PF00856">
    <property type="entry name" value="SET"/>
    <property type="match status" value="1"/>
</dbReference>
<dbReference type="Proteomes" id="UP001307889">
    <property type="component" value="Chromosome 13"/>
</dbReference>
<keyword evidence="7" id="KW-1185">Reference proteome</keyword>
<protein>
    <submittedName>
        <fullName evidence="6">SET and MYND domain-containing protein</fullName>
    </submittedName>
</protein>
<organism evidence="6 7">
    <name type="scientific">Nesidiocoris tenuis</name>
    <dbReference type="NCBI Taxonomy" id="355587"/>
    <lineage>
        <taxon>Eukaryota</taxon>
        <taxon>Metazoa</taxon>
        <taxon>Ecdysozoa</taxon>
        <taxon>Arthropoda</taxon>
        <taxon>Hexapoda</taxon>
        <taxon>Insecta</taxon>
        <taxon>Pterygota</taxon>
        <taxon>Neoptera</taxon>
        <taxon>Paraneoptera</taxon>
        <taxon>Hemiptera</taxon>
        <taxon>Heteroptera</taxon>
        <taxon>Panheteroptera</taxon>
        <taxon>Cimicomorpha</taxon>
        <taxon>Miridae</taxon>
        <taxon>Dicyphina</taxon>
        <taxon>Nesidiocoris</taxon>
    </lineage>
</organism>
<feature type="domain" description="SET" evidence="5">
    <location>
        <begin position="3"/>
        <end position="324"/>
    </location>
</feature>
<evidence type="ECO:0000256" key="2">
    <source>
        <dbReference type="ARBA" id="ARBA00022679"/>
    </source>
</evidence>
<dbReference type="SUPFAM" id="SSF82199">
    <property type="entry name" value="SET domain"/>
    <property type="match status" value="1"/>
</dbReference>
<proteinExistence type="predicted"/>
<evidence type="ECO:0000259" key="5">
    <source>
        <dbReference type="PROSITE" id="PS50280"/>
    </source>
</evidence>
<accession>A0ABN7BDZ9</accession>
<evidence type="ECO:0000313" key="6">
    <source>
        <dbReference type="EMBL" id="BET01913.1"/>
    </source>
</evidence>
<dbReference type="EMBL" id="AP028921">
    <property type="protein sequence ID" value="BET01913.1"/>
    <property type="molecule type" value="Genomic_DNA"/>
</dbReference>
<feature type="region of interest" description="Disordered" evidence="4">
    <location>
        <begin position="360"/>
        <end position="379"/>
    </location>
</feature>
<evidence type="ECO:0000256" key="3">
    <source>
        <dbReference type="ARBA" id="ARBA00022691"/>
    </source>
</evidence>
<feature type="compositionally biased region" description="Acidic residues" evidence="4">
    <location>
        <begin position="362"/>
        <end position="379"/>
    </location>
</feature>
<keyword evidence="1" id="KW-0489">Methyltransferase</keyword>
<dbReference type="InterPro" id="IPR001214">
    <property type="entry name" value="SET_dom"/>
</dbReference>